<dbReference type="GO" id="GO:0005886">
    <property type="term" value="C:plasma membrane"/>
    <property type="evidence" value="ECO:0007669"/>
    <property type="project" value="UniProtKB-SubCell"/>
</dbReference>
<comment type="similarity">
    <text evidence="2 9">Belongs to the membrane fusion protein (MFP) (TC 8.A.1) family.</text>
</comment>
<dbReference type="Pfam" id="PF25994">
    <property type="entry name" value="HH_AprE"/>
    <property type="match status" value="1"/>
</dbReference>
<name>A0A975RWD3_9BRAD</name>
<evidence type="ECO:0000259" key="10">
    <source>
        <dbReference type="Pfam" id="PF25994"/>
    </source>
</evidence>
<evidence type="ECO:0000313" key="12">
    <source>
        <dbReference type="EMBL" id="QWG22169.1"/>
    </source>
</evidence>
<dbReference type="AlphaFoldDB" id="A0A975RWD3"/>
<comment type="subcellular location">
    <subcellularLocation>
        <location evidence="1 9">Cell inner membrane</location>
        <topology evidence="1 9">Single-pass membrane protein</topology>
    </subcellularLocation>
</comment>
<evidence type="ECO:0000256" key="3">
    <source>
        <dbReference type="ARBA" id="ARBA00022448"/>
    </source>
</evidence>
<evidence type="ECO:0000313" key="13">
    <source>
        <dbReference type="Proteomes" id="UP000676951"/>
    </source>
</evidence>
<proteinExistence type="inferred from homology"/>
<feature type="domain" description="AprE-like long alpha-helical hairpin" evidence="10">
    <location>
        <begin position="87"/>
        <end position="276"/>
    </location>
</feature>
<gene>
    <name evidence="12" type="ORF">KMZ93_19615</name>
</gene>
<dbReference type="InterPro" id="IPR058781">
    <property type="entry name" value="HH_AprE-like"/>
</dbReference>
<protein>
    <recommendedName>
        <fullName evidence="9">Membrane fusion protein (MFP) family protein</fullName>
    </recommendedName>
</protein>
<evidence type="ECO:0000256" key="5">
    <source>
        <dbReference type="ARBA" id="ARBA00022519"/>
    </source>
</evidence>
<evidence type="ECO:0000256" key="1">
    <source>
        <dbReference type="ARBA" id="ARBA00004377"/>
    </source>
</evidence>
<dbReference type="PANTHER" id="PTHR30386">
    <property type="entry name" value="MEMBRANE FUSION SUBUNIT OF EMRAB-TOLC MULTIDRUG EFFLUX PUMP"/>
    <property type="match status" value="1"/>
</dbReference>
<organism evidence="12 13">
    <name type="scientific">Bradyrhizobium sediminis</name>
    <dbReference type="NCBI Taxonomy" id="2840469"/>
    <lineage>
        <taxon>Bacteria</taxon>
        <taxon>Pseudomonadati</taxon>
        <taxon>Pseudomonadota</taxon>
        <taxon>Alphaproteobacteria</taxon>
        <taxon>Hyphomicrobiales</taxon>
        <taxon>Nitrobacteraceae</taxon>
        <taxon>Bradyrhizobium</taxon>
    </lineage>
</organism>
<keyword evidence="5 9" id="KW-0997">Cell inner membrane</keyword>
<dbReference type="PRINTS" id="PR01490">
    <property type="entry name" value="RTXTOXIND"/>
</dbReference>
<dbReference type="InterPro" id="IPR010129">
    <property type="entry name" value="T1SS_HlyD"/>
</dbReference>
<evidence type="ECO:0000256" key="2">
    <source>
        <dbReference type="ARBA" id="ARBA00009477"/>
    </source>
</evidence>
<keyword evidence="3 9" id="KW-0813">Transport</keyword>
<feature type="domain" description="AprE-like beta-barrel" evidence="11">
    <location>
        <begin position="318"/>
        <end position="406"/>
    </location>
</feature>
<keyword evidence="6" id="KW-0812">Transmembrane</keyword>
<keyword evidence="8" id="KW-0472">Membrane</keyword>
<keyword evidence="7" id="KW-1133">Transmembrane helix</keyword>
<dbReference type="Gene3D" id="2.40.30.170">
    <property type="match status" value="1"/>
</dbReference>
<dbReference type="Gene3D" id="2.40.50.100">
    <property type="match status" value="1"/>
</dbReference>
<keyword evidence="13" id="KW-1185">Reference proteome</keyword>
<evidence type="ECO:0000256" key="8">
    <source>
        <dbReference type="ARBA" id="ARBA00023136"/>
    </source>
</evidence>
<dbReference type="PANTHER" id="PTHR30386:SF17">
    <property type="entry name" value="ALKALINE PROTEASE SECRETION PROTEIN APRE"/>
    <property type="match status" value="1"/>
</dbReference>
<evidence type="ECO:0000256" key="6">
    <source>
        <dbReference type="ARBA" id="ARBA00022692"/>
    </source>
</evidence>
<sequence length="430" mass="48012">MAQSCRSRACQFLRCRLRGPQPGTPQCSWALRFRPGAVVTSGVLVVESDVKKVQHPTGGVIGEIRVKDGDRVREGDVVIRLDETVTRANLAIVIKSLNELAVRRARLEAERDGADEIGFPSELLQEQDNYDLAGVIAGERKLFELRRSARLGQKAQLQERILQLQEEISGLAGQSASKRREIEFVNQELTGLRELWQKKLVPINRVMTLEREAVRLDGDSNQFVASVAQAKGKKTETGLQIIQIDQELRSEVAKELREIQGKSAELVERKVAAEDQLKRIDLRSPQNGVVHQLSVHTIGGVIGLSEPVMLIVPENDALTVEIRIAPSDIDQLRLGQRVSLRFSAFNQRTTPEISGSISRISADIAQDQKTGVSYYIGRVALSKEELVRLNDLKLLPGMPVEAFIQTTDRTVMSYLVKPLYDQIAKAFRER</sequence>
<accession>A0A975RWD3</accession>
<keyword evidence="4 9" id="KW-1003">Cell membrane</keyword>
<dbReference type="GO" id="GO:0015031">
    <property type="term" value="P:protein transport"/>
    <property type="evidence" value="ECO:0007669"/>
    <property type="project" value="InterPro"/>
</dbReference>
<dbReference type="Proteomes" id="UP000676951">
    <property type="component" value="Chromosome"/>
</dbReference>
<dbReference type="InterPro" id="IPR058982">
    <property type="entry name" value="Beta-barrel_AprE"/>
</dbReference>
<dbReference type="Pfam" id="PF26002">
    <property type="entry name" value="Beta-barrel_AprE"/>
    <property type="match status" value="1"/>
</dbReference>
<evidence type="ECO:0000256" key="7">
    <source>
        <dbReference type="ARBA" id="ARBA00022989"/>
    </source>
</evidence>
<reference evidence="12 13" key="1">
    <citation type="submission" date="2021-06" db="EMBL/GenBank/DDBJ databases">
        <title>Bradyrhizobium sp. S2-11-4 Genome sequencing.</title>
        <authorList>
            <person name="Jin L."/>
        </authorList>
    </citation>
    <scope>NUCLEOTIDE SEQUENCE [LARGE SCALE GENOMIC DNA]</scope>
    <source>
        <strain evidence="12 13">S2-11-4</strain>
    </source>
</reference>
<evidence type="ECO:0000256" key="4">
    <source>
        <dbReference type="ARBA" id="ARBA00022475"/>
    </source>
</evidence>
<dbReference type="InterPro" id="IPR050739">
    <property type="entry name" value="MFP"/>
</dbReference>
<dbReference type="EMBL" id="CP076136">
    <property type="protein sequence ID" value="QWG22169.1"/>
    <property type="molecule type" value="Genomic_DNA"/>
</dbReference>
<evidence type="ECO:0000259" key="11">
    <source>
        <dbReference type="Pfam" id="PF26002"/>
    </source>
</evidence>
<dbReference type="NCBIfam" id="TIGR01843">
    <property type="entry name" value="type_I_hlyD"/>
    <property type="match status" value="1"/>
</dbReference>
<evidence type="ECO:0000256" key="9">
    <source>
        <dbReference type="RuleBase" id="RU365093"/>
    </source>
</evidence>